<keyword evidence="4 5" id="KW-0560">Oxidoreductase</keyword>
<sequence length="520" mass="58299">MSSSAATIAATAVTTAVNAAISAATTLPVGSPKHAVVIGAGFAGLAAATTLAQAGWRVTILEKNEGPGGRARVFRAQGFTFDMGPSWYWMPDVFEKYFARFGKKVSDYYELERLDPSYQVIFKGPEAVDIPAKMSELRALFERYEPGSAARLDEFLKQAAYKYEVGVNRLVYAPSRSIFEFADPKLLVDVVRMDVLQSMYKHVRKFFKDPRLLELVEFPILFLGATSENTPALYSLMNYADLALGTWYPKGGMHKIVEGMVRLAEEQGVELAYNEEVTEIVVENGRSTGVRTANGFFAADAVVAGADYHHIEQQVLKPEFRHYDEKYWDSRTMAPSSLLFYLGVNRKLDKLRHHNLFFDEDLTQHAREIYEQPQWPTKPLYYASVPSKTDPTVAPEGQENLFLLVPVAPDLTDDEATRERYYDLIMDRLERHCGHPIRDAVVYKRSYAHRDFIADYHSYKGNAYGLANTLKQTAILKPTLKSKKVSNLYFTGQLTVPGPGVPPSLISGQVVAGEVLKEIK</sequence>
<comment type="caution">
    <text evidence="8">The sequence shown here is derived from an EMBL/GenBank/DDBJ whole genome shotgun (WGS) entry which is preliminary data.</text>
</comment>
<dbReference type="Pfam" id="PF01593">
    <property type="entry name" value="Amino_oxidase"/>
    <property type="match status" value="1"/>
</dbReference>
<evidence type="ECO:0000256" key="4">
    <source>
        <dbReference type="ARBA" id="ARBA00023002"/>
    </source>
</evidence>
<accession>A0ABP7PTG6</accession>
<feature type="signal peptide" evidence="6">
    <location>
        <begin position="1"/>
        <end position="19"/>
    </location>
</feature>
<name>A0ABP7PTG6_9BACT</name>
<dbReference type="InterPro" id="IPR014105">
    <property type="entry name" value="Carotenoid/retinoid_OxRdtase"/>
</dbReference>
<dbReference type="PANTHER" id="PTHR43734:SF1">
    <property type="entry name" value="PHYTOENE DESATURASE"/>
    <property type="match status" value="1"/>
</dbReference>
<feature type="domain" description="Amine oxidase" evidence="7">
    <location>
        <begin position="42"/>
        <end position="516"/>
    </location>
</feature>
<dbReference type="EMBL" id="BAABDI010000008">
    <property type="protein sequence ID" value="GAA3970736.1"/>
    <property type="molecule type" value="Genomic_DNA"/>
</dbReference>
<dbReference type="InterPro" id="IPR036188">
    <property type="entry name" value="FAD/NAD-bd_sf"/>
</dbReference>
<evidence type="ECO:0000256" key="3">
    <source>
        <dbReference type="ARBA" id="ARBA00022746"/>
    </source>
</evidence>
<evidence type="ECO:0000259" key="7">
    <source>
        <dbReference type="Pfam" id="PF01593"/>
    </source>
</evidence>
<evidence type="ECO:0000313" key="8">
    <source>
        <dbReference type="EMBL" id="GAA3970736.1"/>
    </source>
</evidence>
<proteinExistence type="inferred from homology"/>
<evidence type="ECO:0000256" key="1">
    <source>
        <dbReference type="ARBA" id="ARBA00004829"/>
    </source>
</evidence>
<dbReference type="InterPro" id="IPR002937">
    <property type="entry name" value="Amino_oxidase"/>
</dbReference>
<dbReference type="Gene3D" id="3.50.50.60">
    <property type="entry name" value="FAD/NAD(P)-binding domain"/>
    <property type="match status" value="2"/>
</dbReference>
<dbReference type="PANTHER" id="PTHR43734">
    <property type="entry name" value="PHYTOENE DESATURASE"/>
    <property type="match status" value="1"/>
</dbReference>
<comment type="pathway">
    <text evidence="1 5">Carotenoid biosynthesis.</text>
</comment>
<dbReference type="SUPFAM" id="SSF51905">
    <property type="entry name" value="FAD/NAD(P)-binding domain"/>
    <property type="match status" value="1"/>
</dbReference>
<organism evidence="8 9">
    <name type="scientific">Hymenobacter antarcticus</name>
    <dbReference type="NCBI Taxonomy" id="486270"/>
    <lineage>
        <taxon>Bacteria</taxon>
        <taxon>Pseudomonadati</taxon>
        <taxon>Bacteroidota</taxon>
        <taxon>Cytophagia</taxon>
        <taxon>Cytophagales</taxon>
        <taxon>Hymenobacteraceae</taxon>
        <taxon>Hymenobacter</taxon>
    </lineage>
</organism>
<protein>
    <submittedName>
        <fullName evidence="8">Phytoene desaturase family protein</fullName>
    </submittedName>
</protein>
<keyword evidence="9" id="KW-1185">Reference proteome</keyword>
<feature type="chain" id="PRO_5046847879" evidence="6">
    <location>
        <begin position="20"/>
        <end position="520"/>
    </location>
</feature>
<keyword evidence="6" id="KW-0732">Signal</keyword>
<reference evidence="9" key="1">
    <citation type="journal article" date="2019" name="Int. J. Syst. Evol. Microbiol.">
        <title>The Global Catalogue of Microorganisms (GCM) 10K type strain sequencing project: providing services to taxonomists for standard genome sequencing and annotation.</title>
        <authorList>
            <consortium name="The Broad Institute Genomics Platform"/>
            <consortium name="The Broad Institute Genome Sequencing Center for Infectious Disease"/>
            <person name="Wu L."/>
            <person name="Ma J."/>
        </authorList>
    </citation>
    <scope>NUCLEOTIDE SEQUENCE [LARGE SCALE GENOMIC DNA]</scope>
    <source>
        <strain evidence="9">JCM 17217</strain>
    </source>
</reference>
<keyword evidence="3 5" id="KW-0125">Carotenoid biosynthesis</keyword>
<dbReference type="Proteomes" id="UP001501556">
    <property type="component" value="Unassembled WGS sequence"/>
</dbReference>
<gene>
    <name evidence="8" type="primary">crtI_2</name>
    <name evidence="8" type="ORF">GCM10022407_15740</name>
</gene>
<evidence type="ECO:0000313" key="9">
    <source>
        <dbReference type="Proteomes" id="UP001501556"/>
    </source>
</evidence>
<evidence type="ECO:0000256" key="2">
    <source>
        <dbReference type="ARBA" id="ARBA00006046"/>
    </source>
</evidence>
<evidence type="ECO:0000256" key="5">
    <source>
        <dbReference type="RuleBase" id="RU362075"/>
    </source>
</evidence>
<dbReference type="NCBIfam" id="TIGR02734">
    <property type="entry name" value="crtI_fam"/>
    <property type="match status" value="1"/>
</dbReference>
<evidence type="ECO:0000256" key="6">
    <source>
        <dbReference type="SAM" id="SignalP"/>
    </source>
</evidence>
<comment type="similarity">
    <text evidence="2 5">Belongs to the carotenoid/retinoid oxidoreductase family.</text>
</comment>